<feature type="domain" description="Cohesin" evidence="3">
    <location>
        <begin position="34"/>
        <end position="148"/>
    </location>
</feature>
<proteinExistence type="predicted"/>
<feature type="region of interest" description="Disordered" evidence="1">
    <location>
        <begin position="166"/>
        <end position="199"/>
    </location>
</feature>
<evidence type="ECO:0000256" key="1">
    <source>
        <dbReference type="SAM" id="MobiDB-lite"/>
    </source>
</evidence>
<reference evidence="5" key="1">
    <citation type="submission" date="2017-09" db="EMBL/GenBank/DDBJ databases">
        <title>Depth-based differentiation of microbial function through sediment-hosted aquifers and enrichment of novel symbionts in the deep terrestrial subsurface.</title>
        <authorList>
            <person name="Probst A.J."/>
            <person name="Ladd B."/>
            <person name="Jarett J.K."/>
            <person name="Geller-Mcgrath D.E."/>
            <person name="Sieber C.M.K."/>
            <person name="Emerson J.B."/>
            <person name="Anantharaman K."/>
            <person name="Thomas B.C."/>
            <person name="Malmstrom R."/>
            <person name="Stieglmeier M."/>
            <person name="Klingl A."/>
            <person name="Woyke T."/>
            <person name="Ryan C.M."/>
            <person name="Banfield J.F."/>
        </authorList>
    </citation>
    <scope>NUCLEOTIDE SEQUENCE [LARGE SCALE GENOMIC DNA]</scope>
</reference>
<evidence type="ECO:0000256" key="2">
    <source>
        <dbReference type="SAM" id="SignalP"/>
    </source>
</evidence>
<gene>
    <name evidence="4" type="ORF">CO174_03960</name>
</gene>
<evidence type="ECO:0000313" key="5">
    <source>
        <dbReference type="Proteomes" id="UP000229385"/>
    </source>
</evidence>
<dbReference type="InterPro" id="IPR002102">
    <property type="entry name" value="Cohesin_dom"/>
</dbReference>
<accession>A0A2M7XBN7</accession>
<dbReference type="SUPFAM" id="SSF49384">
    <property type="entry name" value="Carbohydrate-binding domain"/>
    <property type="match status" value="1"/>
</dbReference>
<organism evidence="4 5">
    <name type="scientific">Candidatus Uhrbacteria bacterium CG_4_9_14_3_um_filter_50_9</name>
    <dbReference type="NCBI Taxonomy" id="1975035"/>
    <lineage>
        <taxon>Bacteria</taxon>
        <taxon>Candidatus Uhriibacteriota</taxon>
    </lineage>
</organism>
<dbReference type="EMBL" id="PFWU01000044">
    <property type="protein sequence ID" value="PJA45311.1"/>
    <property type="molecule type" value="Genomic_DNA"/>
</dbReference>
<dbReference type="AlphaFoldDB" id="A0A2M7XBN7"/>
<dbReference type="GO" id="GO:0000272">
    <property type="term" value="P:polysaccharide catabolic process"/>
    <property type="evidence" value="ECO:0007669"/>
    <property type="project" value="InterPro"/>
</dbReference>
<keyword evidence="2" id="KW-0732">Signal</keyword>
<protein>
    <recommendedName>
        <fullName evidence="3">Cohesin domain-containing protein</fullName>
    </recommendedName>
</protein>
<dbReference type="GO" id="GO:0030246">
    <property type="term" value="F:carbohydrate binding"/>
    <property type="evidence" value="ECO:0007669"/>
    <property type="project" value="InterPro"/>
</dbReference>
<dbReference type="Gene3D" id="2.60.40.680">
    <property type="match status" value="1"/>
</dbReference>
<dbReference type="Proteomes" id="UP000229385">
    <property type="component" value="Unassembled WGS sequence"/>
</dbReference>
<dbReference type="Pfam" id="PF00963">
    <property type="entry name" value="Cohesin"/>
    <property type="match status" value="1"/>
</dbReference>
<comment type="caution">
    <text evidence="4">The sequence shown here is derived from an EMBL/GenBank/DDBJ whole genome shotgun (WGS) entry which is preliminary data.</text>
</comment>
<feature type="compositionally biased region" description="Acidic residues" evidence="1">
    <location>
        <begin position="172"/>
        <end position="191"/>
    </location>
</feature>
<dbReference type="InterPro" id="IPR008965">
    <property type="entry name" value="CBM2/CBM3_carb-bd_dom_sf"/>
</dbReference>
<dbReference type="CDD" id="cd08547">
    <property type="entry name" value="Type_II_cohesin"/>
    <property type="match status" value="1"/>
</dbReference>
<evidence type="ECO:0000313" key="4">
    <source>
        <dbReference type="EMBL" id="PJA45311.1"/>
    </source>
</evidence>
<evidence type="ECO:0000259" key="3">
    <source>
        <dbReference type="Pfam" id="PF00963"/>
    </source>
</evidence>
<feature type="signal peptide" evidence="2">
    <location>
        <begin position="1"/>
        <end position="25"/>
    </location>
</feature>
<name>A0A2M7XBN7_9BACT</name>
<feature type="chain" id="PRO_5014721263" description="Cohesin domain-containing protein" evidence="2">
    <location>
        <begin position="26"/>
        <end position="474"/>
    </location>
</feature>
<sequence>MNKLAIYSLAFVFAFTSIGVTTVSAAGSATFGLSLSSTAALTGDSFSLTIWANPNGESLDTGRVEMDFDASMMEMTSFLLGTGFPYQSPSNIMSNTTGTVSLGAFTWEDPVTESGVFATVTFRALRSGETTLTVDDDSKLISDGEEKIDVDGMASIGTVSISISGDSVASESEAEVGADETAEDVTSEDTTSEPSSSDLSAEAEALAYYGTLVGSLPMTDNEWEMLHCIAYDDCYQDDARNLTYEAEARAYFEVFFDLPDSSMDWQAVHALAYTQKGWEVVGIVEETSSTDSEEEEEVVGGTVIDSGWSAEQIALVYFGAFYARMPESSNDWDALHCIAYGGCTGDPRDLNAEAEALVLFGQKYTKMPSSFYEWNVLHTIAYTDLLTYNEEGSSGDLSLEERAIGWFGKITGYLPSSNEDWTAVHYMVDGYTPDSRDLSLESSAITTFVQVFGYIPSTSQHWNIVAAIAYSGAF</sequence>